<feature type="compositionally biased region" description="Polar residues" evidence="2">
    <location>
        <begin position="183"/>
        <end position="199"/>
    </location>
</feature>
<dbReference type="EMBL" id="PQFF01000141">
    <property type="protein sequence ID" value="RHZ79258.1"/>
    <property type="molecule type" value="Genomic_DNA"/>
</dbReference>
<evidence type="ECO:0000313" key="3">
    <source>
        <dbReference type="EMBL" id="RHZ79258.1"/>
    </source>
</evidence>
<reference evidence="3 4" key="1">
    <citation type="submission" date="2018-08" db="EMBL/GenBank/DDBJ databases">
        <title>Genome and evolution of the arbuscular mycorrhizal fungus Diversispora epigaea (formerly Glomus versiforme) and its bacterial endosymbionts.</title>
        <authorList>
            <person name="Sun X."/>
            <person name="Fei Z."/>
            <person name="Harrison M."/>
        </authorList>
    </citation>
    <scope>NUCLEOTIDE SEQUENCE [LARGE SCALE GENOMIC DNA]</scope>
    <source>
        <strain evidence="3 4">IT104</strain>
    </source>
</reference>
<dbReference type="OrthoDB" id="2442435at2759"/>
<evidence type="ECO:0000256" key="1">
    <source>
        <dbReference type="SAM" id="Coils"/>
    </source>
</evidence>
<gene>
    <name evidence="3" type="ORF">Glove_150g89</name>
</gene>
<sequence>MNYKGGELIHILLFSKCTEKDAEKVIIKVPDSHILSRKILTHIKERFKGLPLAPVVIVGSEYISIILNTDEEAKPRDYVSSKDLSEIDLLRQRIIELEAENTKLNNIIKVSIRRRNAELKAEVVKLRYDIEEIKKKDQTVTNTQDALHSTEYNPRRSNFWNGYIKNRLKNEIRERNRERKLLQNNEASHNQDPLSYNEDNSSEHPIHHVVREQLLATRQQNLTANDWTDIKLALEVSRKDLTANDWTNVKTSCRCEQKISECKNKLN</sequence>
<name>A0A397IXY9_9GLOM</name>
<accession>A0A397IXY9</accession>
<dbReference type="Proteomes" id="UP000266861">
    <property type="component" value="Unassembled WGS sequence"/>
</dbReference>
<feature type="coiled-coil region" evidence="1">
    <location>
        <begin position="87"/>
        <end position="136"/>
    </location>
</feature>
<evidence type="ECO:0000313" key="4">
    <source>
        <dbReference type="Proteomes" id="UP000266861"/>
    </source>
</evidence>
<keyword evidence="1" id="KW-0175">Coiled coil</keyword>
<comment type="caution">
    <text evidence="3">The sequence shown here is derived from an EMBL/GenBank/DDBJ whole genome shotgun (WGS) entry which is preliminary data.</text>
</comment>
<keyword evidence="4" id="KW-1185">Reference proteome</keyword>
<protein>
    <submittedName>
        <fullName evidence="3">Uncharacterized protein</fullName>
    </submittedName>
</protein>
<evidence type="ECO:0000256" key="2">
    <source>
        <dbReference type="SAM" id="MobiDB-lite"/>
    </source>
</evidence>
<feature type="region of interest" description="Disordered" evidence="2">
    <location>
        <begin position="182"/>
        <end position="203"/>
    </location>
</feature>
<organism evidence="3 4">
    <name type="scientific">Diversispora epigaea</name>
    <dbReference type="NCBI Taxonomy" id="1348612"/>
    <lineage>
        <taxon>Eukaryota</taxon>
        <taxon>Fungi</taxon>
        <taxon>Fungi incertae sedis</taxon>
        <taxon>Mucoromycota</taxon>
        <taxon>Glomeromycotina</taxon>
        <taxon>Glomeromycetes</taxon>
        <taxon>Diversisporales</taxon>
        <taxon>Diversisporaceae</taxon>
        <taxon>Diversispora</taxon>
    </lineage>
</organism>
<proteinExistence type="predicted"/>
<dbReference type="AlphaFoldDB" id="A0A397IXY9"/>